<dbReference type="GO" id="GO:0008168">
    <property type="term" value="F:methyltransferase activity"/>
    <property type="evidence" value="ECO:0007669"/>
    <property type="project" value="UniProtKB-KW"/>
</dbReference>
<keyword evidence="3 5" id="KW-0808">Transferase</keyword>
<organism evidence="5 6">
    <name type="scientific">Sphaerisporangium dianthi</name>
    <dbReference type="NCBI Taxonomy" id="1436120"/>
    <lineage>
        <taxon>Bacteria</taxon>
        <taxon>Bacillati</taxon>
        <taxon>Actinomycetota</taxon>
        <taxon>Actinomycetes</taxon>
        <taxon>Streptosporangiales</taxon>
        <taxon>Streptosporangiaceae</taxon>
        <taxon>Sphaerisporangium</taxon>
    </lineage>
</organism>
<dbReference type="InterPro" id="IPR013216">
    <property type="entry name" value="Methyltransf_11"/>
</dbReference>
<evidence type="ECO:0000256" key="3">
    <source>
        <dbReference type="ARBA" id="ARBA00022679"/>
    </source>
</evidence>
<evidence type="ECO:0000256" key="1">
    <source>
        <dbReference type="ARBA" id="ARBA00008361"/>
    </source>
</evidence>
<keyword evidence="2 5" id="KW-0489">Methyltransferase</keyword>
<dbReference type="InterPro" id="IPR051052">
    <property type="entry name" value="Diverse_substrate_MTase"/>
</dbReference>
<dbReference type="GO" id="GO:0032259">
    <property type="term" value="P:methylation"/>
    <property type="evidence" value="ECO:0007669"/>
    <property type="project" value="UniProtKB-KW"/>
</dbReference>
<evidence type="ECO:0000256" key="2">
    <source>
        <dbReference type="ARBA" id="ARBA00022603"/>
    </source>
</evidence>
<comment type="similarity">
    <text evidence="1">Belongs to the methyltransferase superfamily.</text>
</comment>
<gene>
    <name evidence="5" type="ORF">ACFO60_36855</name>
</gene>
<accession>A0ABV9CTF0</accession>
<keyword evidence="6" id="KW-1185">Reference proteome</keyword>
<sequence length="276" mass="29937">MPTITPGEAPPPQNRPHLHRQMAESFGVDPERYHRTRPRYPDAMVNRIVAASPGPDVLDVGCGTGIQARQFQAAGCKILGVDPDNRMAEYARRGGLDVEVATFEAWDPAGRDFDAVIAGQAWHWVDPEAGAVKAAQVLRPGGLLAVFWHVFQPPRQVAEALAAACVRVMPDAPFDFKAAPKQALDGYQMLLTKATDGIRQAGGFSDPEQWRFDWEQFVTRDAWLDQLPTSGILTRLPPDELAQVLEAVGAAIDAIGGGFTMHYTTVAITAARTAAT</sequence>
<dbReference type="EMBL" id="JBHSFP010000044">
    <property type="protein sequence ID" value="MFC4536369.1"/>
    <property type="molecule type" value="Genomic_DNA"/>
</dbReference>
<dbReference type="Gene3D" id="3.40.50.150">
    <property type="entry name" value="Vaccinia Virus protein VP39"/>
    <property type="match status" value="1"/>
</dbReference>
<protein>
    <submittedName>
        <fullName evidence="5">Class I SAM-dependent methyltransferase</fullName>
        <ecNumber evidence="5">2.1.1.-</ecNumber>
    </submittedName>
</protein>
<evidence type="ECO:0000313" key="5">
    <source>
        <dbReference type="EMBL" id="MFC4536369.1"/>
    </source>
</evidence>
<evidence type="ECO:0000313" key="6">
    <source>
        <dbReference type="Proteomes" id="UP001596004"/>
    </source>
</evidence>
<name>A0ABV9CTF0_9ACTN</name>
<proteinExistence type="inferred from homology"/>
<feature type="domain" description="Methyltransferase type 11" evidence="4">
    <location>
        <begin position="58"/>
        <end position="145"/>
    </location>
</feature>
<comment type="caution">
    <text evidence="5">The sequence shown here is derived from an EMBL/GenBank/DDBJ whole genome shotgun (WGS) entry which is preliminary data.</text>
</comment>
<evidence type="ECO:0000259" key="4">
    <source>
        <dbReference type="Pfam" id="PF08241"/>
    </source>
</evidence>
<dbReference type="Pfam" id="PF08241">
    <property type="entry name" value="Methyltransf_11"/>
    <property type="match status" value="1"/>
</dbReference>
<dbReference type="CDD" id="cd02440">
    <property type="entry name" value="AdoMet_MTases"/>
    <property type="match status" value="1"/>
</dbReference>
<dbReference type="EC" id="2.1.1.-" evidence="5"/>
<dbReference type="Proteomes" id="UP001596004">
    <property type="component" value="Unassembled WGS sequence"/>
</dbReference>
<dbReference type="InterPro" id="IPR029063">
    <property type="entry name" value="SAM-dependent_MTases_sf"/>
</dbReference>
<dbReference type="SUPFAM" id="SSF53335">
    <property type="entry name" value="S-adenosyl-L-methionine-dependent methyltransferases"/>
    <property type="match status" value="1"/>
</dbReference>
<dbReference type="PANTHER" id="PTHR44942">
    <property type="entry name" value="METHYLTRANSF_11 DOMAIN-CONTAINING PROTEIN"/>
    <property type="match status" value="1"/>
</dbReference>
<reference evidence="6" key="1">
    <citation type="journal article" date="2019" name="Int. J. Syst. Evol. Microbiol.">
        <title>The Global Catalogue of Microorganisms (GCM) 10K type strain sequencing project: providing services to taxonomists for standard genome sequencing and annotation.</title>
        <authorList>
            <consortium name="The Broad Institute Genomics Platform"/>
            <consortium name="The Broad Institute Genome Sequencing Center for Infectious Disease"/>
            <person name="Wu L."/>
            <person name="Ma J."/>
        </authorList>
    </citation>
    <scope>NUCLEOTIDE SEQUENCE [LARGE SCALE GENOMIC DNA]</scope>
    <source>
        <strain evidence="6">CGMCC 4.7132</strain>
    </source>
</reference>
<dbReference type="PANTHER" id="PTHR44942:SF4">
    <property type="entry name" value="METHYLTRANSFERASE TYPE 11 DOMAIN-CONTAINING PROTEIN"/>
    <property type="match status" value="1"/>
</dbReference>
<dbReference type="RefSeq" id="WP_380850691.1">
    <property type="nucleotide sequence ID" value="NZ_JBHSFP010000044.1"/>
</dbReference>